<accession>A0A8J3J781</accession>
<dbReference type="GO" id="GO:0008237">
    <property type="term" value="F:metallopeptidase activity"/>
    <property type="evidence" value="ECO:0007669"/>
    <property type="project" value="InterPro"/>
</dbReference>
<sequence length="300" mass="31671">MSTELELFEPRREHGDRASGGDRPGFRARRRAVIEARRRRNRRIVLGALGVIVLLAGIDLARGSEGLLLDGPAAPAASGETSPTEAAAEPGASGQPREESTPAPEGSAPAAGSGSFAYATGTGKALGAKGTLKRYRIAVEKGAGPQPAAFAAEVERILTEPRGWTAGGTLRFQRVAEKASYDFTVFLATAGTSQKLCAAGGLHTEGYHSCRLPGQLILNLDRWQQAVPNYGAPLDDYRAFALNHELGHQIGYGHEACPAAGQPAPVMQQQSTDRKGCTPNPWPYPQAPTTPTLYRGPAIP</sequence>
<feature type="compositionally biased region" description="Low complexity" evidence="1">
    <location>
        <begin position="101"/>
        <end position="114"/>
    </location>
</feature>
<name>A0A8J3J781_9ACTN</name>
<keyword evidence="2" id="KW-0472">Membrane</keyword>
<dbReference type="Proteomes" id="UP000601223">
    <property type="component" value="Unassembled WGS sequence"/>
</dbReference>
<dbReference type="Gene3D" id="3.40.390.10">
    <property type="entry name" value="Collagenase (Catalytic Domain)"/>
    <property type="match status" value="1"/>
</dbReference>
<keyword evidence="2" id="KW-0812">Transmembrane</keyword>
<keyword evidence="2" id="KW-1133">Transmembrane helix</keyword>
<evidence type="ECO:0000313" key="5">
    <source>
        <dbReference type="Proteomes" id="UP000601223"/>
    </source>
</evidence>
<feature type="transmembrane region" description="Helical" evidence="2">
    <location>
        <begin position="44"/>
        <end position="61"/>
    </location>
</feature>
<evidence type="ECO:0000256" key="2">
    <source>
        <dbReference type="SAM" id="Phobius"/>
    </source>
</evidence>
<reference evidence="4 5" key="1">
    <citation type="submission" date="2021-01" db="EMBL/GenBank/DDBJ databases">
        <title>Whole genome shotgun sequence of Catellatospora bangladeshensis NBRC 107357.</title>
        <authorList>
            <person name="Komaki H."/>
            <person name="Tamura T."/>
        </authorList>
    </citation>
    <scope>NUCLEOTIDE SEQUENCE [LARGE SCALE GENOMIC DNA]</scope>
    <source>
        <strain evidence="4 5">NBRC 107357</strain>
    </source>
</reference>
<comment type="caution">
    <text evidence="4">The sequence shown here is derived from an EMBL/GenBank/DDBJ whole genome shotgun (WGS) entry which is preliminary data.</text>
</comment>
<gene>
    <name evidence="4" type="ORF">Cba03nite_07760</name>
</gene>
<feature type="region of interest" description="Disordered" evidence="1">
    <location>
        <begin position="72"/>
        <end position="114"/>
    </location>
</feature>
<evidence type="ECO:0000259" key="3">
    <source>
        <dbReference type="Pfam" id="PF11350"/>
    </source>
</evidence>
<feature type="compositionally biased region" description="Basic and acidic residues" evidence="1">
    <location>
        <begin position="8"/>
        <end position="20"/>
    </location>
</feature>
<organism evidence="4 5">
    <name type="scientific">Catellatospora bangladeshensis</name>
    <dbReference type="NCBI Taxonomy" id="310355"/>
    <lineage>
        <taxon>Bacteria</taxon>
        <taxon>Bacillati</taxon>
        <taxon>Actinomycetota</taxon>
        <taxon>Actinomycetes</taxon>
        <taxon>Micromonosporales</taxon>
        <taxon>Micromonosporaceae</taxon>
        <taxon>Catellatospora</taxon>
    </lineage>
</organism>
<dbReference type="AlphaFoldDB" id="A0A8J3J781"/>
<feature type="region of interest" description="Disordered" evidence="1">
    <location>
        <begin position="270"/>
        <end position="300"/>
    </location>
</feature>
<evidence type="ECO:0000313" key="4">
    <source>
        <dbReference type="EMBL" id="GIF79427.1"/>
    </source>
</evidence>
<feature type="domain" description="DUF3152" evidence="3">
    <location>
        <begin position="106"/>
        <end position="272"/>
    </location>
</feature>
<dbReference type="InterPro" id="IPR022603">
    <property type="entry name" value="DUF3152"/>
</dbReference>
<dbReference type="RefSeq" id="WP_203741834.1">
    <property type="nucleotide sequence ID" value="NZ_BONF01000005.1"/>
</dbReference>
<dbReference type="EMBL" id="BONF01000005">
    <property type="protein sequence ID" value="GIF79427.1"/>
    <property type="molecule type" value="Genomic_DNA"/>
</dbReference>
<dbReference type="SUPFAM" id="SSF55486">
    <property type="entry name" value="Metalloproteases ('zincins'), catalytic domain"/>
    <property type="match status" value="1"/>
</dbReference>
<feature type="region of interest" description="Disordered" evidence="1">
    <location>
        <begin position="1"/>
        <end position="25"/>
    </location>
</feature>
<keyword evidence="4" id="KW-0449">Lipoprotein</keyword>
<dbReference type="Pfam" id="PF11350">
    <property type="entry name" value="DUF3152"/>
    <property type="match status" value="1"/>
</dbReference>
<protein>
    <submittedName>
        <fullName evidence="4">Lipoprotein</fullName>
    </submittedName>
</protein>
<proteinExistence type="predicted"/>
<dbReference type="InterPro" id="IPR024079">
    <property type="entry name" value="MetalloPept_cat_dom_sf"/>
</dbReference>
<keyword evidence="5" id="KW-1185">Reference proteome</keyword>
<evidence type="ECO:0000256" key="1">
    <source>
        <dbReference type="SAM" id="MobiDB-lite"/>
    </source>
</evidence>